<dbReference type="InParanoid" id="A0A3A9JH25"/>
<organism evidence="1 4">
    <name type="scientific">Teichococcus wenyumeiae</name>
    <dbReference type="NCBI Taxonomy" id="2478470"/>
    <lineage>
        <taxon>Bacteria</taxon>
        <taxon>Pseudomonadati</taxon>
        <taxon>Pseudomonadota</taxon>
        <taxon>Alphaproteobacteria</taxon>
        <taxon>Acetobacterales</taxon>
        <taxon>Roseomonadaceae</taxon>
        <taxon>Roseomonas</taxon>
    </lineage>
</organism>
<evidence type="ECO:0000313" key="2">
    <source>
        <dbReference type="EMBL" id="RMI25909.1"/>
    </source>
</evidence>
<dbReference type="Proteomes" id="UP000278036">
    <property type="component" value="Unassembled WGS sequence"/>
</dbReference>
<comment type="caution">
    <text evidence="1">The sequence shown here is derived from an EMBL/GenBank/DDBJ whole genome shotgun (WGS) entry which is preliminary data.</text>
</comment>
<sequence length="268" mass="30631">MKTILTFVANDRMLHYLKPFLASFRHWMPEQEAWMISYDGDDAESRALAARHGIGFIGMDTFHPEVEAISRQMKGRFIGHFRKLEALYLPCDALMMIDIDVVLNRDLSPLFLPVLEKRVDLLFGESTWGWVYAEHGKALFPRSRHFSTGMVVLRPAEVTAEALRACIAANAEEFDLCRQPRVHDQPLLNYYCDKQGLAVAPVGGLVPGIASTNYYLKPEIQPVWTDSMPRFLAGEKEVAFIHFAGLKSTEGEFRFKMLLDYYRYRCGA</sequence>
<evidence type="ECO:0000313" key="3">
    <source>
        <dbReference type="Proteomes" id="UP000274097"/>
    </source>
</evidence>
<keyword evidence="3" id="KW-1185">Reference proteome</keyword>
<dbReference type="EMBL" id="RAQU01000008">
    <property type="protein sequence ID" value="RKK05862.1"/>
    <property type="molecule type" value="Genomic_DNA"/>
</dbReference>
<name>A0A3A9JH25_9PROT</name>
<dbReference type="Gene3D" id="3.90.550.10">
    <property type="entry name" value="Spore Coat Polysaccharide Biosynthesis Protein SpsA, Chain A"/>
    <property type="match status" value="1"/>
</dbReference>
<protein>
    <recommendedName>
        <fullName evidence="5">Glycosyl transferase</fullName>
    </recommendedName>
</protein>
<dbReference type="InterPro" id="IPR029044">
    <property type="entry name" value="Nucleotide-diphossugar_trans"/>
</dbReference>
<dbReference type="OrthoDB" id="8440172at2"/>
<dbReference type="RefSeq" id="WP_120636625.1">
    <property type="nucleotide sequence ID" value="NZ_RAQU01000008.1"/>
</dbReference>
<dbReference type="AlphaFoldDB" id="A0A3A9JH25"/>
<dbReference type="Proteomes" id="UP000274097">
    <property type="component" value="Unassembled WGS sequence"/>
</dbReference>
<dbReference type="SUPFAM" id="SSF53448">
    <property type="entry name" value="Nucleotide-diphospho-sugar transferases"/>
    <property type="match status" value="1"/>
</dbReference>
<evidence type="ECO:0000313" key="4">
    <source>
        <dbReference type="Proteomes" id="UP000278036"/>
    </source>
</evidence>
<reference evidence="1 4" key="1">
    <citation type="submission" date="2018-09" db="EMBL/GenBank/DDBJ databases">
        <title>Roseomonas sp. nov., isolated from feces of Tibetan antelopes in the Qinghai-Tibet plateau, China.</title>
        <authorList>
            <person name="Tian Z."/>
        </authorList>
    </citation>
    <scope>NUCLEOTIDE SEQUENCE [LARGE SCALE GENOMIC DNA]</scope>
    <source>
        <strain evidence="2 3">Z23</strain>
        <strain evidence="1 4">Z24</strain>
    </source>
</reference>
<evidence type="ECO:0008006" key="5">
    <source>
        <dbReference type="Google" id="ProtNLM"/>
    </source>
</evidence>
<dbReference type="EMBL" id="RFLX01000003">
    <property type="protein sequence ID" value="RMI25909.1"/>
    <property type="molecule type" value="Genomic_DNA"/>
</dbReference>
<proteinExistence type="predicted"/>
<gene>
    <name evidence="1" type="ORF">D6Z83_01810</name>
    <name evidence="2" type="ORF">EBE87_05795</name>
</gene>
<accession>A0A3A9JH25</accession>
<evidence type="ECO:0000313" key="1">
    <source>
        <dbReference type="EMBL" id="RKK05862.1"/>
    </source>
</evidence>